<comment type="caution">
    <text evidence="2">The sequence shown here is derived from an EMBL/GenBank/DDBJ whole genome shotgun (WGS) entry which is preliminary data.</text>
</comment>
<keyword evidence="1" id="KW-0472">Membrane</keyword>
<dbReference type="EMBL" id="JAUSVM010000001">
    <property type="protein sequence ID" value="MDQ0425070.1"/>
    <property type="molecule type" value="Genomic_DNA"/>
</dbReference>
<evidence type="ECO:0000313" key="2">
    <source>
        <dbReference type="EMBL" id="MDQ0425070.1"/>
    </source>
</evidence>
<gene>
    <name evidence="2" type="ORF">JO380_001451</name>
</gene>
<accession>A0ABU0GI68</accession>
<keyword evidence="1" id="KW-1133">Transmembrane helix</keyword>
<evidence type="ECO:0000256" key="1">
    <source>
        <dbReference type="SAM" id="Phobius"/>
    </source>
</evidence>
<keyword evidence="1" id="KW-0812">Transmembrane</keyword>
<name>A0ABU0GI68_9CELL</name>
<reference evidence="2 3" key="1">
    <citation type="submission" date="2023-07" db="EMBL/GenBank/DDBJ databases">
        <title>Sequencing the genomes of 1000 actinobacteria strains.</title>
        <authorList>
            <person name="Klenk H.-P."/>
        </authorList>
    </citation>
    <scope>NUCLEOTIDE SEQUENCE [LARGE SCALE GENOMIC DNA]</scope>
    <source>
        <strain evidence="2 3">DSM 14785</strain>
    </source>
</reference>
<dbReference type="Proteomes" id="UP001240250">
    <property type="component" value="Unassembled WGS sequence"/>
</dbReference>
<keyword evidence="3" id="KW-1185">Reference proteome</keyword>
<evidence type="ECO:0008006" key="4">
    <source>
        <dbReference type="Google" id="ProtNLM"/>
    </source>
</evidence>
<feature type="transmembrane region" description="Helical" evidence="1">
    <location>
        <begin position="59"/>
        <end position="80"/>
    </location>
</feature>
<sequence length="192" mass="20283">MTRRVRGLDRAVALLLGVVLLVVGVAAVLWWTGTLARLWPGAPTALEPTRVADVTGASWFGAAATASGVVLGALALWWLLAHLGTPRVRELPLAGSDASGRLVLDVAPLAAQVAEQARRVPGVLGARAVVDHEGGRHVLVSTLRVDPEADLDALSRDVADLVARTRDVTGLDDLAARTRLAVQRRTRGPRVR</sequence>
<evidence type="ECO:0000313" key="3">
    <source>
        <dbReference type="Proteomes" id="UP001240250"/>
    </source>
</evidence>
<protein>
    <recommendedName>
        <fullName evidence="4">Alkaline shock response membrane anchor protein AmaP</fullName>
    </recommendedName>
</protein>
<dbReference type="RefSeq" id="WP_156442183.1">
    <property type="nucleotide sequence ID" value="NZ_JAUSVM010000001.1"/>
</dbReference>
<proteinExistence type="predicted"/>
<organism evidence="2 3">
    <name type="scientific">Cellulomonas iranensis</name>
    <dbReference type="NCBI Taxonomy" id="76862"/>
    <lineage>
        <taxon>Bacteria</taxon>
        <taxon>Bacillati</taxon>
        <taxon>Actinomycetota</taxon>
        <taxon>Actinomycetes</taxon>
        <taxon>Micrococcales</taxon>
        <taxon>Cellulomonadaceae</taxon>
        <taxon>Cellulomonas</taxon>
    </lineage>
</organism>
<feature type="transmembrane region" description="Helical" evidence="1">
    <location>
        <begin position="12"/>
        <end position="39"/>
    </location>
</feature>